<gene>
    <name evidence="9" type="ORF">AAE02nite_08680</name>
</gene>
<evidence type="ECO:0000256" key="6">
    <source>
        <dbReference type="ARBA" id="ARBA00022989"/>
    </source>
</evidence>
<keyword evidence="5 8" id="KW-0812">Transmembrane</keyword>
<dbReference type="EMBL" id="BJYS01000004">
    <property type="protein sequence ID" value="GEO03204.1"/>
    <property type="molecule type" value="Genomic_DNA"/>
</dbReference>
<keyword evidence="10" id="KW-1185">Reference proteome</keyword>
<dbReference type="RefSeq" id="WP_146895274.1">
    <property type="nucleotide sequence ID" value="NZ_BJYS01000004.1"/>
</dbReference>
<comment type="caution">
    <text evidence="9">The sequence shown here is derived from an EMBL/GenBank/DDBJ whole genome shotgun (WGS) entry which is preliminary data.</text>
</comment>
<evidence type="ECO:0000313" key="10">
    <source>
        <dbReference type="Proteomes" id="UP000321532"/>
    </source>
</evidence>
<feature type="transmembrane region" description="Helical" evidence="8">
    <location>
        <begin position="157"/>
        <end position="174"/>
    </location>
</feature>
<keyword evidence="7 8" id="KW-0472">Membrane</keyword>
<protein>
    <recommendedName>
        <fullName evidence="11">Glycosyltransferase RgtA/B/C/D-like domain-containing protein</fullName>
    </recommendedName>
</protein>
<feature type="transmembrane region" description="Helical" evidence="8">
    <location>
        <begin position="94"/>
        <end position="124"/>
    </location>
</feature>
<feature type="transmembrane region" description="Helical" evidence="8">
    <location>
        <begin position="457"/>
        <end position="474"/>
    </location>
</feature>
<sequence>MMPYPGKKTLVLLFLLAFTLKFLTAIFLRYLLSCESIGYHLDELVVRGHDYISYHAAMENYIQTGKYYFFNGKENVYASRLPHFSLLYLFFRQFLNIALADFMVMVVQLGLECVAILVLSWLALRLTGNWFAFYLTFALCIISLPLTYYSIIVLPDSLSVSLLIVFVFSFHSYLKRPSGWLLLLSGLLLGLVVVLKPYFSLLYLGVGLFFLRETRQVFSGLGLVRVGTKTVVFSLPLLVMLLPWVIRNYQIYQRFIPFQVDMVAGYDYTKADLACRQYLQTFGEDLLYWEVESAGYYFRNCRDNCTYEFPDYIFTPNNTNARMEAVRADYQKLQQNFDTELDQQVAAAFNSLTLNFARERPFRFYIGSRLASLQNFLLQAAPGYLPINKNAGCFRPYHLVIYYGQVVLYWSTLLIGFTGLWLLGRKDVHHIILIAIPVYLLLLLPLALQFIEGRYFLHSYPFLLVGLVYIIERIRRRFVAVKI</sequence>
<evidence type="ECO:0000256" key="2">
    <source>
        <dbReference type="ARBA" id="ARBA00022475"/>
    </source>
</evidence>
<dbReference type="Proteomes" id="UP000321532">
    <property type="component" value="Unassembled WGS sequence"/>
</dbReference>
<dbReference type="GO" id="GO:0009103">
    <property type="term" value="P:lipopolysaccharide biosynthetic process"/>
    <property type="evidence" value="ECO:0007669"/>
    <property type="project" value="UniProtKB-ARBA"/>
</dbReference>
<dbReference type="PANTHER" id="PTHR33908">
    <property type="entry name" value="MANNOSYLTRANSFERASE YKCB-RELATED"/>
    <property type="match status" value="1"/>
</dbReference>
<evidence type="ECO:0000256" key="4">
    <source>
        <dbReference type="ARBA" id="ARBA00022679"/>
    </source>
</evidence>
<feature type="transmembrane region" description="Helical" evidence="8">
    <location>
        <begin position="401"/>
        <end position="424"/>
    </location>
</feature>
<proteinExistence type="predicted"/>
<feature type="transmembrane region" description="Helical" evidence="8">
    <location>
        <begin position="226"/>
        <end position="246"/>
    </location>
</feature>
<feature type="transmembrane region" description="Helical" evidence="8">
    <location>
        <begin position="131"/>
        <end position="151"/>
    </location>
</feature>
<evidence type="ECO:0000256" key="3">
    <source>
        <dbReference type="ARBA" id="ARBA00022676"/>
    </source>
</evidence>
<evidence type="ECO:0000256" key="7">
    <source>
        <dbReference type="ARBA" id="ARBA00023136"/>
    </source>
</evidence>
<keyword evidence="4" id="KW-0808">Transferase</keyword>
<dbReference type="InterPro" id="IPR050297">
    <property type="entry name" value="LipidA_mod_glycosyltrf_83"/>
</dbReference>
<evidence type="ECO:0000256" key="5">
    <source>
        <dbReference type="ARBA" id="ARBA00022692"/>
    </source>
</evidence>
<comment type="subcellular location">
    <subcellularLocation>
        <location evidence="1">Cell membrane</location>
        <topology evidence="1">Multi-pass membrane protein</topology>
    </subcellularLocation>
</comment>
<evidence type="ECO:0008006" key="11">
    <source>
        <dbReference type="Google" id="ProtNLM"/>
    </source>
</evidence>
<keyword evidence="2" id="KW-1003">Cell membrane</keyword>
<keyword evidence="6 8" id="KW-1133">Transmembrane helix</keyword>
<organism evidence="9 10">
    <name type="scientific">Adhaeribacter aerolatus</name>
    <dbReference type="NCBI Taxonomy" id="670289"/>
    <lineage>
        <taxon>Bacteria</taxon>
        <taxon>Pseudomonadati</taxon>
        <taxon>Bacteroidota</taxon>
        <taxon>Cytophagia</taxon>
        <taxon>Cytophagales</taxon>
        <taxon>Hymenobacteraceae</taxon>
        <taxon>Adhaeribacter</taxon>
    </lineage>
</organism>
<dbReference type="OrthoDB" id="923555at2"/>
<keyword evidence="3" id="KW-0328">Glycosyltransferase</keyword>
<feature type="transmembrane region" description="Helical" evidence="8">
    <location>
        <begin position="431"/>
        <end position="451"/>
    </location>
</feature>
<dbReference type="GO" id="GO:0005886">
    <property type="term" value="C:plasma membrane"/>
    <property type="evidence" value="ECO:0007669"/>
    <property type="project" value="UniProtKB-SubCell"/>
</dbReference>
<reference evidence="9 10" key="1">
    <citation type="submission" date="2019-07" db="EMBL/GenBank/DDBJ databases">
        <title>Whole genome shotgun sequence of Adhaeribacter aerolatus NBRC 106133.</title>
        <authorList>
            <person name="Hosoyama A."/>
            <person name="Uohara A."/>
            <person name="Ohji S."/>
            <person name="Ichikawa N."/>
        </authorList>
    </citation>
    <scope>NUCLEOTIDE SEQUENCE [LARGE SCALE GENOMIC DNA]</scope>
    <source>
        <strain evidence="9 10">NBRC 106133</strain>
    </source>
</reference>
<evidence type="ECO:0000256" key="8">
    <source>
        <dbReference type="SAM" id="Phobius"/>
    </source>
</evidence>
<feature type="transmembrane region" description="Helical" evidence="8">
    <location>
        <begin position="181"/>
        <end position="206"/>
    </location>
</feature>
<feature type="transmembrane region" description="Helical" evidence="8">
    <location>
        <begin position="362"/>
        <end position="381"/>
    </location>
</feature>
<dbReference type="GO" id="GO:0016763">
    <property type="term" value="F:pentosyltransferase activity"/>
    <property type="evidence" value="ECO:0007669"/>
    <property type="project" value="TreeGrafter"/>
</dbReference>
<evidence type="ECO:0000313" key="9">
    <source>
        <dbReference type="EMBL" id="GEO03204.1"/>
    </source>
</evidence>
<dbReference type="AlphaFoldDB" id="A0A512AU23"/>
<name>A0A512AU23_9BACT</name>
<dbReference type="PANTHER" id="PTHR33908:SF11">
    <property type="entry name" value="MEMBRANE PROTEIN"/>
    <property type="match status" value="1"/>
</dbReference>
<accession>A0A512AU23</accession>
<evidence type="ECO:0000256" key="1">
    <source>
        <dbReference type="ARBA" id="ARBA00004651"/>
    </source>
</evidence>